<dbReference type="PANTHER" id="PTHR43304:SF1">
    <property type="entry name" value="PAC DOMAIN-CONTAINING PROTEIN"/>
    <property type="match status" value="1"/>
</dbReference>
<dbReference type="InterPro" id="IPR013656">
    <property type="entry name" value="PAS_4"/>
</dbReference>
<dbReference type="PRINTS" id="PR00344">
    <property type="entry name" value="BCTRLSENSOR"/>
</dbReference>
<feature type="domain" description="PAC" evidence="8">
    <location>
        <begin position="765"/>
        <end position="820"/>
    </location>
</feature>
<evidence type="ECO:0000313" key="9">
    <source>
        <dbReference type="EMBL" id="TRW25774.1"/>
    </source>
</evidence>
<feature type="coiled-coil region" evidence="6">
    <location>
        <begin position="943"/>
        <end position="981"/>
    </location>
</feature>
<evidence type="ECO:0000256" key="1">
    <source>
        <dbReference type="ARBA" id="ARBA00000085"/>
    </source>
</evidence>
<dbReference type="SUPFAM" id="SSF55874">
    <property type="entry name" value="ATPase domain of HSP90 chaperone/DNA topoisomerase II/histidine kinase"/>
    <property type="match status" value="1"/>
</dbReference>
<dbReference type="Pfam" id="PF00512">
    <property type="entry name" value="HisKA"/>
    <property type="match status" value="1"/>
</dbReference>
<dbReference type="Pfam" id="PF02518">
    <property type="entry name" value="HATPase_c"/>
    <property type="match status" value="1"/>
</dbReference>
<dbReference type="EC" id="2.7.13.3" evidence="2"/>
<dbReference type="RefSeq" id="WP_143372438.1">
    <property type="nucleotide sequence ID" value="NZ_VJVZ01000003.1"/>
</dbReference>
<dbReference type="Gene3D" id="1.10.287.130">
    <property type="match status" value="1"/>
</dbReference>
<dbReference type="InterPro" id="IPR013655">
    <property type="entry name" value="PAS_fold_3"/>
</dbReference>
<dbReference type="SMART" id="SM00388">
    <property type="entry name" value="HisKA"/>
    <property type="match status" value="1"/>
</dbReference>
<dbReference type="NCBIfam" id="TIGR00229">
    <property type="entry name" value="sensory_box"/>
    <property type="match status" value="2"/>
</dbReference>
<dbReference type="Gene3D" id="3.30.565.10">
    <property type="entry name" value="Histidine kinase-like ATPase, C-terminal domain"/>
    <property type="match status" value="1"/>
</dbReference>
<organism evidence="9 10">
    <name type="scientific">Flavobacterium zepuense</name>
    <dbReference type="NCBI Taxonomy" id="2593302"/>
    <lineage>
        <taxon>Bacteria</taxon>
        <taxon>Pseudomonadati</taxon>
        <taxon>Bacteroidota</taxon>
        <taxon>Flavobacteriia</taxon>
        <taxon>Flavobacteriales</taxon>
        <taxon>Flavobacteriaceae</taxon>
        <taxon>Flavobacterium</taxon>
    </lineage>
</organism>
<dbReference type="Pfam" id="PF08448">
    <property type="entry name" value="PAS_4"/>
    <property type="match status" value="3"/>
</dbReference>
<evidence type="ECO:0000256" key="6">
    <source>
        <dbReference type="SAM" id="Coils"/>
    </source>
</evidence>
<dbReference type="Proteomes" id="UP000320643">
    <property type="component" value="Unassembled WGS sequence"/>
</dbReference>
<dbReference type="InterPro" id="IPR003594">
    <property type="entry name" value="HATPase_dom"/>
</dbReference>
<dbReference type="PROSITE" id="PS50109">
    <property type="entry name" value="HIS_KIN"/>
    <property type="match status" value="1"/>
</dbReference>
<feature type="domain" description="Histidine kinase" evidence="7">
    <location>
        <begin position="984"/>
        <end position="1211"/>
    </location>
</feature>
<dbReference type="CDD" id="cd00130">
    <property type="entry name" value="PAS"/>
    <property type="match status" value="2"/>
</dbReference>
<evidence type="ECO:0000256" key="5">
    <source>
        <dbReference type="ARBA" id="ARBA00022777"/>
    </source>
</evidence>
<comment type="caution">
    <text evidence="9">The sequence shown here is derived from an EMBL/GenBank/DDBJ whole genome shotgun (WGS) entry which is preliminary data.</text>
</comment>
<dbReference type="CDD" id="cd00082">
    <property type="entry name" value="HisKA"/>
    <property type="match status" value="1"/>
</dbReference>
<dbReference type="InterPro" id="IPR003661">
    <property type="entry name" value="HisK_dim/P_dom"/>
</dbReference>
<dbReference type="SMART" id="SM00091">
    <property type="entry name" value="PAS"/>
    <property type="match status" value="5"/>
</dbReference>
<keyword evidence="10" id="KW-1185">Reference proteome</keyword>
<dbReference type="Gene3D" id="3.30.450.20">
    <property type="entry name" value="PAS domain"/>
    <property type="match status" value="7"/>
</dbReference>
<dbReference type="InterPro" id="IPR052162">
    <property type="entry name" value="Sensor_kinase/Photoreceptor"/>
</dbReference>
<protein>
    <recommendedName>
        <fullName evidence="2">histidine kinase</fullName>
        <ecNumber evidence="2">2.7.13.3</ecNumber>
    </recommendedName>
</protein>
<dbReference type="InterPro" id="IPR036890">
    <property type="entry name" value="HATPase_C_sf"/>
</dbReference>
<dbReference type="InterPro" id="IPR036097">
    <property type="entry name" value="HisK_dim/P_sf"/>
</dbReference>
<dbReference type="InterPro" id="IPR001610">
    <property type="entry name" value="PAC"/>
</dbReference>
<keyword evidence="4" id="KW-0808">Transferase</keyword>
<dbReference type="Gene3D" id="2.10.70.100">
    <property type="match status" value="1"/>
</dbReference>
<dbReference type="SMART" id="SM00086">
    <property type="entry name" value="PAC"/>
    <property type="match status" value="4"/>
</dbReference>
<feature type="domain" description="PAC" evidence="8">
    <location>
        <begin position="895"/>
        <end position="948"/>
    </location>
</feature>
<dbReference type="SUPFAM" id="SSF55785">
    <property type="entry name" value="PYP-like sensor domain (PAS domain)"/>
    <property type="match status" value="7"/>
</dbReference>
<evidence type="ECO:0000313" key="10">
    <source>
        <dbReference type="Proteomes" id="UP000320643"/>
    </source>
</evidence>
<evidence type="ECO:0000256" key="4">
    <source>
        <dbReference type="ARBA" id="ARBA00022679"/>
    </source>
</evidence>
<keyword evidence="5" id="KW-0418">Kinase</keyword>
<dbReference type="InterPro" id="IPR000700">
    <property type="entry name" value="PAS-assoc_C"/>
</dbReference>
<dbReference type="EMBL" id="VJVZ01000003">
    <property type="protein sequence ID" value="TRW25774.1"/>
    <property type="molecule type" value="Genomic_DNA"/>
</dbReference>
<dbReference type="PROSITE" id="PS50113">
    <property type="entry name" value="PAC"/>
    <property type="match status" value="4"/>
</dbReference>
<evidence type="ECO:0000259" key="8">
    <source>
        <dbReference type="PROSITE" id="PS50113"/>
    </source>
</evidence>
<reference evidence="9 10" key="1">
    <citation type="submission" date="2019-07" db="EMBL/GenBank/DDBJ databases">
        <title>Flavobacterium sp. nov., isolated from glacier ice.</title>
        <authorList>
            <person name="Liu Q."/>
            <person name="Xin Y.-H."/>
        </authorList>
    </citation>
    <scope>NUCLEOTIDE SEQUENCE [LARGE SCALE GENOMIC DNA]</scope>
    <source>
        <strain evidence="9 10">ZT4R6</strain>
    </source>
</reference>
<dbReference type="PANTHER" id="PTHR43304">
    <property type="entry name" value="PHYTOCHROME-LIKE PROTEIN CPH1"/>
    <property type="match status" value="1"/>
</dbReference>
<dbReference type="InterPro" id="IPR000014">
    <property type="entry name" value="PAS"/>
</dbReference>
<keyword evidence="3" id="KW-0597">Phosphoprotein</keyword>
<dbReference type="InterPro" id="IPR004358">
    <property type="entry name" value="Sig_transdc_His_kin-like_C"/>
</dbReference>
<feature type="domain" description="PAC" evidence="8">
    <location>
        <begin position="635"/>
        <end position="688"/>
    </location>
</feature>
<keyword evidence="6" id="KW-0175">Coiled coil</keyword>
<dbReference type="GO" id="GO:0000155">
    <property type="term" value="F:phosphorelay sensor kinase activity"/>
    <property type="evidence" value="ECO:0007669"/>
    <property type="project" value="InterPro"/>
</dbReference>
<gene>
    <name evidence="9" type="ORF">FMM05_06005</name>
</gene>
<dbReference type="AlphaFoldDB" id="A0A552V5M2"/>
<evidence type="ECO:0000259" key="7">
    <source>
        <dbReference type="PROSITE" id="PS50109"/>
    </source>
</evidence>
<dbReference type="Pfam" id="PF08447">
    <property type="entry name" value="PAS_3"/>
    <property type="match status" value="1"/>
</dbReference>
<dbReference type="SUPFAM" id="SSF47384">
    <property type="entry name" value="Homodimeric domain of signal transducing histidine kinase"/>
    <property type="match status" value="1"/>
</dbReference>
<accession>A0A552V5M2</accession>
<dbReference type="OrthoDB" id="9766459at2"/>
<sequence length="1216" mass="136868">MENQSNVYTFLRGGGEMGALIRNHDWAATPIGPIENWPISLRNAVAMLLASKFPMFLYWGEHHIQFYNDDYRKTLGFDGKHPSALGQKAKECWPEVWDTIQPLIDKVMTEGDGVWFEDMKLPRFRDGEFRDSYWTFSYSAVNGDSGEIEGVLVVCTETTEKITTIKNLEDSKNQLEFAIDATELGTWDLNPETGRFKGNSRLKAWFGLQPEEEIPLSAATDVIVEKDRRRVKEAIEFAMNYESGGHYDVEYIILNPITNKKIIVRAKGRAWFNDDKECYRFNGTLQDITVRRLAQKEIDNANHMADLAIKSAGLGLFQVDLRSGRMEYNPTFAGILTGNRNNKDLHRKSFIDRIHPDDMAARAAALESGKANNEFIYSPRTIWDDGSVHRIVVMGANTFDSAGNAVMFSGTVRDVTLQENQRIALVQSEERFRSMVEEAPVATCLFTGKDMVIDVANDIMISYWGKTKKVIGKPLAQAVPELIGQPFLDILDRIYETGITHEEKAAPAMLNLDGTLRTYYFDYTYKPLFDAEGKVYAIMDMAIDVTDQILSQQKIEESQRQLLASFVDSPVGIATIIEEGLTFTMANPFYGELVGRKPEDIVGKPLLEALPELAGQGFDNILRNVIATGNAYIANEVEVTLLRNNILEAIYVNLTYQPRYDLNGTFLNILVVATDVTQQVRSRKSVEASEARLKSIIATAPAGMGLFVGRDLIVELPNQTFIDIVGKGWDIVGKPLREAMPELLTEGQPFLKILDDVFTTGVMFQSYGSQVKIVQNGVMTYNYYNITYTPLFDENNEVYAILDIAIDVTEAVTARQNLENTQASLRSAIELAQLANWRYNIKDNTFTYSERFMDWLGFAEATKDIDSAYNPLPAEYRNVVPNAIVAAIKSESGVYDNEHPIVNRTTGQVRIVHAVAQVFYDSEGKPEFLTGVAQDVTEERTLQQELEFQVAERTEELQATNEELADANNALMQNNKELEQFAYIASHDLQEPARKISIFANMLSESLNSIDERSQSYLNKINKSADRMITLVRDVLGYSQLSKEHQVFTPVNLTKITNDIISDFELILEQSHAQVIYDNLPVIDAIPLQMSQLFGNLISNALKYNKPGVPPVITITSKALTTAEAIETFGPKATGHYYKIDFKDNGIGFDQKYADKIFNIFQRLHSKSEYTGTGIGLALCKKIMQNHYGDIQAHSVENEGSTFTVILPERHVNAYH</sequence>
<dbReference type="InterPro" id="IPR005467">
    <property type="entry name" value="His_kinase_dom"/>
</dbReference>
<dbReference type="InterPro" id="IPR035965">
    <property type="entry name" value="PAS-like_dom_sf"/>
</dbReference>
<evidence type="ECO:0000256" key="2">
    <source>
        <dbReference type="ARBA" id="ARBA00012438"/>
    </source>
</evidence>
<proteinExistence type="predicted"/>
<dbReference type="SMART" id="SM00387">
    <property type="entry name" value="HATPase_c"/>
    <property type="match status" value="1"/>
</dbReference>
<comment type="catalytic activity">
    <reaction evidence="1">
        <text>ATP + protein L-histidine = ADP + protein N-phospho-L-histidine.</text>
        <dbReference type="EC" id="2.7.13.3"/>
    </reaction>
</comment>
<evidence type="ECO:0000256" key="3">
    <source>
        <dbReference type="ARBA" id="ARBA00022553"/>
    </source>
</evidence>
<name>A0A552V5M2_9FLAO</name>
<feature type="domain" description="PAC" evidence="8">
    <location>
        <begin position="503"/>
        <end position="557"/>
    </location>
</feature>